<evidence type="ECO:0000313" key="4">
    <source>
        <dbReference type="Proteomes" id="UP000054854"/>
    </source>
</evidence>
<dbReference type="AlphaFoldDB" id="A0A378KLV4"/>
<proteinExistence type="inferred from homology"/>
<evidence type="ECO:0000313" key="3">
    <source>
        <dbReference type="EMBL" id="STY00462.1"/>
    </source>
</evidence>
<dbReference type="RefSeq" id="WP_058464672.1">
    <property type="nucleotide sequence ID" value="NZ_CAAAHQ010000024.1"/>
</dbReference>
<dbReference type="InterPro" id="IPR042297">
    <property type="entry name" value="Antirestriction_sf"/>
</dbReference>
<reference evidence="2 4" key="1">
    <citation type="submission" date="2015-11" db="EMBL/GenBank/DDBJ databases">
        <title>Genomic analysis of 38 Legionella species identifies large and diverse effector repertoires.</title>
        <authorList>
            <person name="Burstein D."/>
            <person name="Amaro F."/>
            <person name="Zusman T."/>
            <person name="Lifshitz Z."/>
            <person name="Cohen O."/>
            <person name="Gilbert J.A."/>
            <person name="Pupko T."/>
            <person name="Shuman H.A."/>
            <person name="Segal G."/>
        </authorList>
    </citation>
    <scope>NUCLEOTIDE SEQUENCE [LARGE SCALE GENOMIC DNA]</scope>
    <source>
        <strain evidence="2 4">CDC#72-OH-14</strain>
    </source>
</reference>
<dbReference type="STRING" id="28085.Lcin_1475"/>
<accession>A0A378KLV4</accession>
<evidence type="ECO:0000313" key="5">
    <source>
        <dbReference type="Proteomes" id="UP000255316"/>
    </source>
</evidence>
<dbReference type="EMBL" id="LNXX01000016">
    <property type="protein sequence ID" value="KTC88318.1"/>
    <property type="molecule type" value="Genomic_DNA"/>
</dbReference>
<dbReference type="Gene3D" id="3.30.70.3580">
    <property type="entry name" value="Antirestriction protein"/>
    <property type="match status" value="1"/>
</dbReference>
<dbReference type="Pfam" id="PF03230">
    <property type="entry name" value="Antirestrict"/>
    <property type="match status" value="1"/>
</dbReference>
<dbReference type="Proteomes" id="UP000255316">
    <property type="component" value="Unassembled WGS sequence"/>
</dbReference>
<reference evidence="3 5" key="2">
    <citation type="submission" date="2018-06" db="EMBL/GenBank/DDBJ databases">
        <authorList>
            <consortium name="Pathogen Informatics"/>
            <person name="Doyle S."/>
        </authorList>
    </citation>
    <scope>NUCLEOTIDE SEQUENCE [LARGE SCALE GENOMIC DNA]</scope>
    <source>
        <strain evidence="3 5">NCTC12438</strain>
    </source>
</reference>
<protein>
    <submittedName>
        <fullName evidence="2 3">Antirestriction protein</fullName>
    </submittedName>
</protein>
<evidence type="ECO:0000256" key="1">
    <source>
        <dbReference type="ARBA" id="ARBA00008618"/>
    </source>
</evidence>
<dbReference type="InterPro" id="IPR004914">
    <property type="entry name" value="Antirestrict"/>
</dbReference>
<comment type="similarity">
    <text evidence="1">Belongs to the antirestriction protein family.</text>
</comment>
<sequence>MNTERQQFFIQSQLISDNQRLAFLPKHLNKEYLSFESTVYRTMRTICNTYHGGYWDFYELSNNGFYIAPHSSEPFNIFVHGNGYEGSVSSDAAGIIATTYALNNLAWRTESDEIIDKYYALLDFAGQHHEFKQIFAAID</sequence>
<gene>
    <name evidence="2" type="primary">klcA</name>
    <name evidence="2" type="ORF">Lcin_1475</name>
    <name evidence="3" type="ORF">NCTC12438_03515</name>
</gene>
<evidence type="ECO:0000313" key="2">
    <source>
        <dbReference type="EMBL" id="KTC88318.1"/>
    </source>
</evidence>
<dbReference type="Proteomes" id="UP000054854">
    <property type="component" value="Unassembled WGS sequence"/>
</dbReference>
<organism evidence="3 5">
    <name type="scientific">Legionella cincinnatiensis</name>
    <dbReference type="NCBI Taxonomy" id="28085"/>
    <lineage>
        <taxon>Bacteria</taxon>
        <taxon>Pseudomonadati</taxon>
        <taxon>Pseudomonadota</taxon>
        <taxon>Gammaproteobacteria</taxon>
        <taxon>Legionellales</taxon>
        <taxon>Legionellaceae</taxon>
        <taxon>Legionella</taxon>
    </lineage>
</organism>
<name>A0A378KLV4_9GAMM</name>
<dbReference type="OrthoDB" id="1164967at2"/>
<keyword evidence="4" id="KW-1185">Reference proteome</keyword>
<dbReference type="EMBL" id="UGNX01000002">
    <property type="protein sequence ID" value="STY00462.1"/>
    <property type="molecule type" value="Genomic_DNA"/>
</dbReference>